<feature type="repeat" description="WD" evidence="3">
    <location>
        <begin position="650"/>
        <end position="691"/>
    </location>
</feature>
<evidence type="ECO:0000259" key="4">
    <source>
        <dbReference type="PROSITE" id="PS50011"/>
    </source>
</evidence>
<dbReference type="InterPro" id="IPR008271">
    <property type="entry name" value="Ser/Thr_kinase_AS"/>
</dbReference>
<dbReference type="SMART" id="SM00220">
    <property type="entry name" value="S_TKc"/>
    <property type="match status" value="1"/>
</dbReference>
<dbReference type="Gene3D" id="2.130.10.10">
    <property type="entry name" value="YVTN repeat-like/Quinoprotein amine dehydrogenase"/>
    <property type="match status" value="4"/>
</dbReference>
<dbReference type="InterPro" id="IPR020472">
    <property type="entry name" value="WD40_PAC1"/>
</dbReference>
<dbReference type="InterPro" id="IPR011047">
    <property type="entry name" value="Quinoprotein_ADH-like_sf"/>
</dbReference>
<feature type="repeat" description="WD" evidence="3">
    <location>
        <begin position="442"/>
        <end position="476"/>
    </location>
</feature>
<dbReference type="InterPro" id="IPR050349">
    <property type="entry name" value="WD_LIS1/nudF_dynein_reg"/>
</dbReference>
<dbReference type="SUPFAM" id="SSF56112">
    <property type="entry name" value="Protein kinase-like (PK-like)"/>
    <property type="match status" value="1"/>
</dbReference>
<comment type="caution">
    <text evidence="5">The sequence shown here is derived from an EMBL/GenBank/DDBJ whole genome shotgun (WGS) entry which is preliminary data.</text>
</comment>
<feature type="repeat" description="WD" evidence="3">
    <location>
        <begin position="1030"/>
        <end position="1071"/>
    </location>
</feature>
<sequence length="1126" mass="119785">MILPWRVGDVVAGRYAVLGVNEHGGMGLVYRVRHLSWGTDLAVKRPRPEMFSDASGRKRFVAEAETWVSLGLHPNVCGCHYVRTLYGVPCVFAEYVAGGSLQERIDDRALYEGDAAARILDLAIQMAWGLRHAHERGVVHQDVKPANVLLDGDGTAKVTDFGLARAVTSAAPGGDGAPVTNAGMTVRYASPEQLQGEPLDRRTDVYSFAVSVLEMFNGGATWRVGAAAGEALAALRAEGPAEPGPPALPPALADLLERCLRAEPAARPASMAEIADELDTVYRQVTGHTHPRPAPAEAELRADELNNRALSLLDLDRPAASDEAFAQALLADPRHLQATYNAGLLRWRRGEVTDEDLVTAVEVAGRESGDSWEARYLLAQVHMERGDLPAARELLAAAERDRPGEPQVAAALRTIDAGRVPAAAPTGTRALPGHADPLRRLLRAVAFTPDGRLALVGGTDGVLRLWDLAGGTERSSLEAHRGQVDSVAVSADAGFAVSVGLDAVMRYWDLESGRCLWTAATGEAARELGVTSVRLSADGRVAVAAVRDGRVLVWDPPARTPRLAIGGHGPDAAVEMSADGRRVLATARERYTVQLWDIDAGRCRVVLDGDLAAAVTAMGMSADGRTAAIATADRRIGVWNLDDGRRVRTLAGSSGFVAALSLSADGRRLLSGGEDGAVRLWDVADGRCLRTFDGHGDEEVLGVLMDPGGRTGISLGQDRTARTWTWPPKAEPVAALQPSRPRRHAELSRLAADAGRLVDEAERALSAGRLHEARELLTRARAVPGHERAPRALDAWWALSRRIGPARPRGGWTARVLNEPGARIVRSAGLSRDGRIAACGSSIGTDHVWDLHRGTLLHEIETSAPADVVAVSADGERVLSASGTGAVGLWSAATGERLAGLDRHATGGATSAALSADGRSAITCSHDHAVRVWDLDRARCVRTLVGHRARIDAAWLHGDGRLAASASNDGTIRLWDLHAGACLRTIEHGHGHWVKSVCLSADARTILSSGYGERPIRSWDAGTGALIRAFDERPGNATAVRFTAGGRFAVSGGEDSGVRVWDAATGRCVRTLDGHRDRVGALAVTPDGRYALSGSDDGTTRLWELDWDLAPHADQRGDPPERGEPR</sequence>
<dbReference type="SUPFAM" id="SSF48452">
    <property type="entry name" value="TPR-like"/>
    <property type="match status" value="1"/>
</dbReference>
<dbReference type="OrthoDB" id="3272402at2"/>
<dbReference type="PROSITE" id="PS50294">
    <property type="entry name" value="WD_REPEATS_REGION"/>
    <property type="match status" value="6"/>
</dbReference>
<gene>
    <name evidence="5" type="ORF">F9B16_29590</name>
</gene>
<proteinExistence type="predicted"/>
<feature type="repeat" description="WD" evidence="3">
    <location>
        <begin position="1072"/>
        <end position="1106"/>
    </location>
</feature>
<dbReference type="Proteomes" id="UP000483004">
    <property type="component" value="Unassembled WGS sequence"/>
</dbReference>
<dbReference type="CDD" id="cd14014">
    <property type="entry name" value="STKc_PknB_like"/>
    <property type="match status" value="1"/>
</dbReference>
<dbReference type="SUPFAM" id="SSF50978">
    <property type="entry name" value="WD40 repeat-like"/>
    <property type="match status" value="1"/>
</dbReference>
<dbReference type="EMBL" id="WBMR01000106">
    <property type="protein sequence ID" value="KAB2372743.1"/>
    <property type="molecule type" value="Genomic_DNA"/>
</dbReference>
<dbReference type="InterPro" id="IPR001680">
    <property type="entry name" value="WD40_rpt"/>
</dbReference>
<dbReference type="InterPro" id="IPR011990">
    <property type="entry name" value="TPR-like_helical_dom_sf"/>
</dbReference>
<feature type="repeat" description="WD" evidence="3">
    <location>
        <begin position="944"/>
        <end position="985"/>
    </location>
</feature>
<feature type="repeat" description="WD" evidence="3">
    <location>
        <begin position="477"/>
        <end position="518"/>
    </location>
</feature>
<name>A0A6L3VRL5_9ACTN</name>
<dbReference type="PROSITE" id="PS50011">
    <property type="entry name" value="PROTEIN_KINASE_DOM"/>
    <property type="match status" value="1"/>
</dbReference>
<keyword evidence="5" id="KW-0808">Transferase</keyword>
<evidence type="ECO:0000256" key="2">
    <source>
        <dbReference type="ARBA" id="ARBA00022737"/>
    </source>
</evidence>
<dbReference type="Gene3D" id="1.25.40.10">
    <property type="entry name" value="Tetratricopeptide repeat domain"/>
    <property type="match status" value="1"/>
</dbReference>
<evidence type="ECO:0000256" key="1">
    <source>
        <dbReference type="ARBA" id="ARBA00022574"/>
    </source>
</evidence>
<evidence type="ECO:0000313" key="5">
    <source>
        <dbReference type="EMBL" id="KAB2372743.1"/>
    </source>
</evidence>
<keyword evidence="2" id="KW-0677">Repeat</keyword>
<dbReference type="PANTHER" id="PTHR44129">
    <property type="entry name" value="WD REPEAT-CONTAINING PROTEIN POP1"/>
    <property type="match status" value="1"/>
</dbReference>
<dbReference type="Pfam" id="PF00069">
    <property type="entry name" value="Pkinase"/>
    <property type="match status" value="1"/>
</dbReference>
<feature type="domain" description="Protein kinase" evidence="4">
    <location>
        <begin position="15"/>
        <end position="282"/>
    </location>
</feature>
<dbReference type="InterPro" id="IPR011009">
    <property type="entry name" value="Kinase-like_dom_sf"/>
</dbReference>
<dbReference type="Pfam" id="PF14559">
    <property type="entry name" value="TPR_19"/>
    <property type="match status" value="1"/>
</dbReference>
<dbReference type="SUPFAM" id="SSF50998">
    <property type="entry name" value="Quinoprotein alcohol dehydrogenase-like"/>
    <property type="match status" value="1"/>
</dbReference>
<dbReference type="GO" id="GO:0005524">
    <property type="term" value="F:ATP binding"/>
    <property type="evidence" value="ECO:0007669"/>
    <property type="project" value="InterPro"/>
</dbReference>
<accession>A0A6L3VRL5</accession>
<feature type="repeat" description="WD" evidence="3">
    <location>
        <begin position="615"/>
        <end position="649"/>
    </location>
</feature>
<dbReference type="Gene3D" id="1.10.510.10">
    <property type="entry name" value="Transferase(Phosphotransferase) domain 1"/>
    <property type="match status" value="1"/>
</dbReference>
<dbReference type="CDD" id="cd00200">
    <property type="entry name" value="WD40"/>
    <property type="match status" value="2"/>
</dbReference>
<dbReference type="InterPro" id="IPR015943">
    <property type="entry name" value="WD40/YVTN_repeat-like_dom_sf"/>
</dbReference>
<dbReference type="PROSITE" id="PS00678">
    <property type="entry name" value="WD_REPEATS_1"/>
    <property type="match status" value="5"/>
</dbReference>
<dbReference type="PROSITE" id="PS00108">
    <property type="entry name" value="PROTEIN_KINASE_ST"/>
    <property type="match status" value="1"/>
</dbReference>
<keyword evidence="5" id="KW-0418">Kinase</keyword>
<dbReference type="PRINTS" id="PR00320">
    <property type="entry name" value="GPROTEINBRPT"/>
</dbReference>
<dbReference type="InterPro" id="IPR000719">
    <property type="entry name" value="Prot_kinase_dom"/>
</dbReference>
<evidence type="ECO:0000256" key="3">
    <source>
        <dbReference type="PROSITE-ProRule" id="PRU00221"/>
    </source>
</evidence>
<dbReference type="InterPro" id="IPR019775">
    <property type="entry name" value="WD40_repeat_CS"/>
</dbReference>
<organism evidence="5 6">
    <name type="scientific">Actinomadura montaniterrae</name>
    <dbReference type="NCBI Taxonomy" id="1803903"/>
    <lineage>
        <taxon>Bacteria</taxon>
        <taxon>Bacillati</taxon>
        <taxon>Actinomycetota</taxon>
        <taxon>Actinomycetes</taxon>
        <taxon>Streptosporangiales</taxon>
        <taxon>Thermomonosporaceae</taxon>
        <taxon>Actinomadura</taxon>
    </lineage>
</organism>
<reference evidence="5 6" key="1">
    <citation type="submission" date="2019-09" db="EMBL/GenBank/DDBJ databases">
        <title>Actinomadura physcomitrii sp. nov., a novel actinomycete isolated from moss [Physcomitrium sphaericum (Ludw) Fuernr].</title>
        <authorList>
            <person name="Liu C."/>
            <person name="Zhuang X."/>
        </authorList>
    </citation>
    <scope>NUCLEOTIDE SEQUENCE [LARGE SCALE GENOMIC DNA]</scope>
    <source>
        <strain evidence="5 6">CYP1-1B</strain>
    </source>
</reference>
<feature type="repeat" description="WD" evidence="3">
    <location>
        <begin position="523"/>
        <end position="555"/>
    </location>
</feature>
<keyword evidence="1 3" id="KW-0853">WD repeat</keyword>
<dbReference type="PROSITE" id="PS50082">
    <property type="entry name" value="WD_REPEATS_2"/>
    <property type="match status" value="9"/>
</dbReference>
<dbReference type="Gene3D" id="3.30.200.20">
    <property type="entry name" value="Phosphorylase Kinase, domain 1"/>
    <property type="match status" value="1"/>
</dbReference>
<keyword evidence="6" id="KW-1185">Reference proteome</keyword>
<dbReference type="Pfam" id="PF00400">
    <property type="entry name" value="WD40"/>
    <property type="match status" value="9"/>
</dbReference>
<dbReference type="AlphaFoldDB" id="A0A6L3VRL5"/>
<dbReference type="SMART" id="SM00320">
    <property type="entry name" value="WD40"/>
    <property type="match status" value="12"/>
</dbReference>
<feature type="repeat" description="WD" evidence="3">
    <location>
        <begin position="910"/>
        <end position="943"/>
    </location>
</feature>
<evidence type="ECO:0000313" key="6">
    <source>
        <dbReference type="Proteomes" id="UP000483004"/>
    </source>
</evidence>
<dbReference type="RefSeq" id="WP_151543498.1">
    <property type="nucleotide sequence ID" value="NZ_WBMR01000106.1"/>
</dbReference>
<dbReference type="GO" id="GO:0004672">
    <property type="term" value="F:protein kinase activity"/>
    <property type="evidence" value="ECO:0007669"/>
    <property type="project" value="InterPro"/>
</dbReference>
<dbReference type="InterPro" id="IPR036322">
    <property type="entry name" value="WD40_repeat_dom_sf"/>
</dbReference>
<protein>
    <submittedName>
        <fullName evidence="5">Protein kinase</fullName>
    </submittedName>
</protein>